<comment type="subunit">
    <text evidence="11">The complex is composed of two ATP-binding proteins (NikD and NikE), two transmembrane proteins (NikB and NikC) and a solute-binding protein (NikA).</text>
</comment>
<dbReference type="Proteomes" id="UP001232445">
    <property type="component" value="Unassembled WGS sequence"/>
</dbReference>
<evidence type="ECO:0000256" key="4">
    <source>
        <dbReference type="ARBA" id="ARBA00022596"/>
    </source>
</evidence>
<name>A0ABU0CRK4_9BACI</name>
<feature type="domain" description="ABC transmembrane type-1" evidence="14">
    <location>
        <begin position="98"/>
        <end position="299"/>
    </location>
</feature>
<evidence type="ECO:0000256" key="5">
    <source>
        <dbReference type="ARBA" id="ARBA00022692"/>
    </source>
</evidence>
<evidence type="ECO:0000256" key="2">
    <source>
        <dbReference type="ARBA" id="ARBA00022448"/>
    </source>
</evidence>
<feature type="transmembrane region" description="Helical" evidence="13">
    <location>
        <begin position="102"/>
        <end position="126"/>
    </location>
</feature>
<feature type="transmembrane region" description="Helical" evidence="13">
    <location>
        <begin position="138"/>
        <end position="160"/>
    </location>
</feature>
<comment type="caution">
    <text evidence="15">The sequence shown here is derived from an EMBL/GenBank/DDBJ whole genome shotgun (WGS) entry which is preliminary data.</text>
</comment>
<dbReference type="CDD" id="cd06261">
    <property type="entry name" value="TM_PBP2"/>
    <property type="match status" value="1"/>
</dbReference>
<accession>A0ABU0CRK4</accession>
<comment type="similarity">
    <text evidence="10">Belongs to the binding-protein-dependent transport system permease family. OppBC subfamily.</text>
</comment>
<evidence type="ECO:0000256" key="12">
    <source>
        <dbReference type="ARBA" id="ARBA00044774"/>
    </source>
</evidence>
<dbReference type="InterPro" id="IPR000515">
    <property type="entry name" value="MetI-like"/>
</dbReference>
<organism evidence="15 16">
    <name type="scientific">Caldalkalibacillus uzonensis</name>
    <dbReference type="NCBI Taxonomy" id="353224"/>
    <lineage>
        <taxon>Bacteria</taxon>
        <taxon>Bacillati</taxon>
        <taxon>Bacillota</taxon>
        <taxon>Bacilli</taxon>
        <taxon>Bacillales</taxon>
        <taxon>Bacillaceae</taxon>
        <taxon>Caldalkalibacillus</taxon>
    </lineage>
</organism>
<evidence type="ECO:0000313" key="16">
    <source>
        <dbReference type="Proteomes" id="UP001232445"/>
    </source>
</evidence>
<dbReference type="EMBL" id="JAUSUQ010000006">
    <property type="protein sequence ID" value="MDQ0339054.1"/>
    <property type="molecule type" value="Genomic_DNA"/>
</dbReference>
<reference evidence="15 16" key="1">
    <citation type="submission" date="2023-07" db="EMBL/GenBank/DDBJ databases">
        <title>Genomic Encyclopedia of Type Strains, Phase IV (KMG-IV): sequencing the most valuable type-strain genomes for metagenomic binning, comparative biology and taxonomic classification.</title>
        <authorList>
            <person name="Goeker M."/>
        </authorList>
    </citation>
    <scope>NUCLEOTIDE SEQUENCE [LARGE SCALE GENOMIC DNA]</scope>
    <source>
        <strain evidence="15 16">DSM 17740</strain>
    </source>
</reference>
<evidence type="ECO:0000256" key="11">
    <source>
        <dbReference type="ARBA" id="ARBA00038669"/>
    </source>
</evidence>
<dbReference type="PANTHER" id="PTHR43163">
    <property type="entry name" value="DIPEPTIDE TRANSPORT SYSTEM PERMEASE PROTEIN DPPB-RELATED"/>
    <property type="match status" value="1"/>
</dbReference>
<dbReference type="NCBIfam" id="NF045470">
    <property type="entry name" value="Opp2B"/>
    <property type="match status" value="1"/>
</dbReference>
<feature type="transmembrane region" description="Helical" evidence="13">
    <location>
        <begin position="12"/>
        <end position="30"/>
    </location>
</feature>
<dbReference type="RefSeq" id="WP_307338444.1">
    <property type="nucleotide sequence ID" value="NZ_JAUSUQ010000006.1"/>
</dbReference>
<keyword evidence="9 13" id="KW-0472">Membrane</keyword>
<dbReference type="PROSITE" id="PS50928">
    <property type="entry name" value="ABC_TM1"/>
    <property type="match status" value="1"/>
</dbReference>
<evidence type="ECO:0000256" key="6">
    <source>
        <dbReference type="ARBA" id="ARBA00022989"/>
    </source>
</evidence>
<feature type="transmembrane region" description="Helical" evidence="13">
    <location>
        <begin position="231"/>
        <end position="256"/>
    </location>
</feature>
<feature type="transmembrane region" description="Helical" evidence="13">
    <location>
        <begin position="172"/>
        <end position="192"/>
    </location>
</feature>
<evidence type="ECO:0000256" key="3">
    <source>
        <dbReference type="ARBA" id="ARBA00022475"/>
    </source>
</evidence>
<proteinExistence type="inferred from homology"/>
<evidence type="ECO:0000256" key="10">
    <source>
        <dbReference type="ARBA" id="ARBA00024202"/>
    </source>
</evidence>
<evidence type="ECO:0000256" key="1">
    <source>
        <dbReference type="ARBA" id="ARBA00004651"/>
    </source>
</evidence>
<dbReference type="Gene3D" id="1.10.3720.10">
    <property type="entry name" value="MetI-like"/>
    <property type="match status" value="1"/>
</dbReference>
<keyword evidence="6 13" id="KW-1133">Transmembrane helix</keyword>
<keyword evidence="8" id="KW-0921">Nickel transport</keyword>
<keyword evidence="4" id="KW-0533">Nickel</keyword>
<feature type="transmembrane region" description="Helical" evidence="13">
    <location>
        <begin position="276"/>
        <end position="295"/>
    </location>
</feature>
<evidence type="ECO:0000256" key="8">
    <source>
        <dbReference type="ARBA" id="ARBA00023112"/>
    </source>
</evidence>
<evidence type="ECO:0000256" key="13">
    <source>
        <dbReference type="RuleBase" id="RU363032"/>
    </source>
</evidence>
<dbReference type="Pfam" id="PF00528">
    <property type="entry name" value="BPD_transp_1"/>
    <property type="match status" value="1"/>
</dbReference>
<keyword evidence="5 13" id="KW-0812">Transmembrane</keyword>
<protein>
    <recommendedName>
        <fullName evidence="12">Nickel import system permease protein NikB</fullName>
    </recommendedName>
</protein>
<keyword evidence="2 13" id="KW-0813">Transport</keyword>
<keyword evidence="7" id="KW-0406">Ion transport</keyword>
<evidence type="ECO:0000256" key="7">
    <source>
        <dbReference type="ARBA" id="ARBA00023065"/>
    </source>
</evidence>
<evidence type="ECO:0000313" key="15">
    <source>
        <dbReference type="EMBL" id="MDQ0339054.1"/>
    </source>
</evidence>
<evidence type="ECO:0000256" key="9">
    <source>
        <dbReference type="ARBA" id="ARBA00023136"/>
    </source>
</evidence>
<dbReference type="SUPFAM" id="SSF161098">
    <property type="entry name" value="MetI-like"/>
    <property type="match status" value="1"/>
</dbReference>
<keyword evidence="3" id="KW-1003">Cell membrane</keyword>
<keyword evidence="16" id="KW-1185">Reference proteome</keyword>
<comment type="subcellular location">
    <subcellularLocation>
        <location evidence="1 13">Cell membrane</location>
        <topology evidence="1 13">Multi-pass membrane protein</topology>
    </subcellularLocation>
</comment>
<dbReference type="InterPro" id="IPR050045">
    <property type="entry name" value="Opp2B"/>
</dbReference>
<sequence length="314" mass="35110">MQRLILSRLGQLATVLFMLSLFTFMLMKLAPGDPVRSILRADEVLVTKSDEEAVRKELGLDQPWAVQYSHWLWRVIQLDLGVSYVSGRPVLDELLDRLLPTVYLALGGLLVMIVIALPLGTLAAVFHHRLLDHVSRMLAFIGASLPQFWLGLLLVYIFAYQLKLLPSMGEGSFKHIILPSVTLGLGMAAVYARLLRAGLLESFSQDYIRAARSRGLPEWQILMGHAMRAGLLPVITMLGMSLGHLLGGAVVVETLFSWPGLGKLVVDAVFKRDYPIIQGYILFTGLFVVMANLVIDLSYRWLDPRIRFGKDEKQ</sequence>
<dbReference type="InterPro" id="IPR045621">
    <property type="entry name" value="BPD_transp_1_N"/>
</dbReference>
<dbReference type="InterPro" id="IPR035906">
    <property type="entry name" value="MetI-like_sf"/>
</dbReference>
<dbReference type="PANTHER" id="PTHR43163:SF6">
    <property type="entry name" value="DIPEPTIDE TRANSPORT SYSTEM PERMEASE PROTEIN DPPB-RELATED"/>
    <property type="match status" value="1"/>
</dbReference>
<gene>
    <name evidence="15" type="ORF">J2S00_001840</name>
</gene>
<dbReference type="Pfam" id="PF19300">
    <property type="entry name" value="BPD_transp_1_N"/>
    <property type="match status" value="1"/>
</dbReference>
<evidence type="ECO:0000259" key="14">
    <source>
        <dbReference type="PROSITE" id="PS50928"/>
    </source>
</evidence>